<dbReference type="GO" id="GO:0004807">
    <property type="term" value="F:triose-phosphate isomerase activity"/>
    <property type="evidence" value="ECO:0007669"/>
    <property type="project" value="UniProtKB-EC"/>
</dbReference>
<dbReference type="GO" id="GO:0006096">
    <property type="term" value="P:glycolytic process"/>
    <property type="evidence" value="ECO:0007669"/>
    <property type="project" value="UniProtKB-UniPathway"/>
</dbReference>
<dbReference type="EMBL" id="FNAU01000013">
    <property type="protein sequence ID" value="SDE55647.1"/>
    <property type="molecule type" value="Genomic_DNA"/>
</dbReference>
<accession>A0A1G7DVX6</accession>
<dbReference type="GO" id="GO:0005829">
    <property type="term" value="C:cytosol"/>
    <property type="evidence" value="ECO:0007669"/>
    <property type="project" value="TreeGrafter"/>
</dbReference>
<keyword evidence="3" id="KW-0324">Glycolysis</keyword>
<dbReference type="SUPFAM" id="SSF51351">
    <property type="entry name" value="Triosephosphate isomerase (TIM)"/>
    <property type="match status" value="1"/>
</dbReference>
<evidence type="ECO:0000313" key="6">
    <source>
        <dbReference type="Proteomes" id="UP000182744"/>
    </source>
</evidence>
<proteinExistence type="inferred from homology"/>
<evidence type="ECO:0000313" key="4">
    <source>
        <dbReference type="EMBL" id="MDY5152893.1"/>
    </source>
</evidence>
<evidence type="ECO:0000256" key="3">
    <source>
        <dbReference type="RuleBase" id="RU363013"/>
    </source>
</evidence>
<dbReference type="NCBIfam" id="NF000722">
    <property type="entry name" value="PRK00042.2-1"/>
    <property type="match status" value="1"/>
</dbReference>
<comment type="subunit">
    <text evidence="3">Homodimer.</text>
</comment>
<dbReference type="InterPro" id="IPR035990">
    <property type="entry name" value="TIM_sf"/>
</dbReference>
<organism evidence="5 6">
    <name type="scientific">Actinobaculum suis</name>
    <dbReference type="NCBI Taxonomy" id="1657"/>
    <lineage>
        <taxon>Bacteria</taxon>
        <taxon>Bacillati</taxon>
        <taxon>Actinomycetota</taxon>
        <taxon>Actinomycetes</taxon>
        <taxon>Actinomycetales</taxon>
        <taxon>Actinomycetaceae</taxon>
        <taxon>Actinobaculum</taxon>
    </lineage>
</organism>
<keyword evidence="3" id="KW-0963">Cytoplasm</keyword>
<comment type="similarity">
    <text evidence="1 3">Belongs to the triosephosphate isomerase family.</text>
</comment>
<name>A0A1G7DVX6_9ACTO</name>
<dbReference type="Proteomes" id="UP001273799">
    <property type="component" value="Unassembled WGS sequence"/>
</dbReference>
<dbReference type="UniPathway" id="UPA00109">
    <property type="reaction ID" value="UER00189"/>
</dbReference>
<dbReference type="PROSITE" id="PS51440">
    <property type="entry name" value="TIM_2"/>
    <property type="match status" value="1"/>
</dbReference>
<dbReference type="InterPro" id="IPR013785">
    <property type="entry name" value="Aldolase_TIM"/>
</dbReference>
<dbReference type="Gene3D" id="3.20.20.70">
    <property type="entry name" value="Aldolase class I"/>
    <property type="match status" value="1"/>
</dbReference>
<dbReference type="AlphaFoldDB" id="A0A1G7DVX6"/>
<sequence length="257" mass="27581">MIWVGTSWKMNGTLSFAREYAESLAGAGMEAYVRAGVQPFVIPPFTALNTAAKALAETPVLVGAQNAHWEDAGAWTGEVSMPQAADAGARIIEMGHSERREWFGETDETVNLKAKAALRHGLIPLICFGEPAEVFEAGETLPFICSQIDAALAGLPAVGEGETGPRILLAYEPIWAIGEHGRPPAREDLVTTFAALAERYGERVTAILYGGSVNHANNQDILSIPGVGGLFIGRSAWTAEGYLKNLELAREYQEQRG</sequence>
<dbReference type="GO" id="GO:0046166">
    <property type="term" value="P:glyceraldehyde-3-phosphate biosynthetic process"/>
    <property type="evidence" value="ECO:0007669"/>
    <property type="project" value="TreeGrafter"/>
</dbReference>
<keyword evidence="2 3" id="KW-0413">Isomerase</keyword>
<evidence type="ECO:0000256" key="1">
    <source>
        <dbReference type="ARBA" id="ARBA00007422"/>
    </source>
</evidence>
<dbReference type="CDD" id="cd00311">
    <property type="entry name" value="TIM"/>
    <property type="match status" value="1"/>
</dbReference>
<reference evidence="5" key="2">
    <citation type="submission" date="2016-10" db="EMBL/GenBank/DDBJ databases">
        <authorList>
            <person name="de Groot N.N."/>
        </authorList>
    </citation>
    <scope>NUCLEOTIDE SEQUENCE [LARGE SCALE GENOMIC DNA]</scope>
    <source>
        <strain evidence="5">DSM 20639</strain>
    </source>
</reference>
<dbReference type="Proteomes" id="UP000182744">
    <property type="component" value="Unassembled WGS sequence"/>
</dbReference>
<dbReference type="PANTHER" id="PTHR21139:SF42">
    <property type="entry name" value="TRIOSEPHOSPHATE ISOMERASE"/>
    <property type="match status" value="1"/>
</dbReference>
<comment type="pathway">
    <text evidence="3">Carbohydrate biosynthesis; gluconeogenesis.</text>
</comment>
<dbReference type="EMBL" id="JAWNFU010000001">
    <property type="protein sequence ID" value="MDY5152893.1"/>
    <property type="molecule type" value="Genomic_DNA"/>
</dbReference>
<comment type="subcellular location">
    <subcellularLocation>
        <location evidence="3">Cytoplasm</location>
    </subcellularLocation>
</comment>
<reference evidence="6" key="1">
    <citation type="submission" date="2016-10" db="EMBL/GenBank/DDBJ databases">
        <authorList>
            <person name="Varghese N."/>
        </authorList>
    </citation>
    <scope>NUCLEOTIDE SEQUENCE [LARGE SCALE GENOMIC DNA]</scope>
    <source>
        <strain evidence="6">DSM 20639</strain>
    </source>
</reference>
<evidence type="ECO:0000256" key="2">
    <source>
        <dbReference type="ARBA" id="ARBA00023235"/>
    </source>
</evidence>
<evidence type="ECO:0000313" key="5">
    <source>
        <dbReference type="EMBL" id="SDE55647.1"/>
    </source>
</evidence>
<dbReference type="RefSeq" id="WP_074663287.1">
    <property type="nucleotide sequence ID" value="NZ_FNAU01000013.1"/>
</dbReference>
<keyword evidence="3" id="KW-0312">Gluconeogenesis</keyword>
<dbReference type="Pfam" id="PF00121">
    <property type="entry name" value="TIM"/>
    <property type="match status" value="1"/>
</dbReference>
<dbReference type="PANTHER" id="PTHR21139">
    <property type="entry name" value="TRIOSEPHOSPHATE ISOMERASE"/>
    <property type="match status" value="1"/>
</dbReference>
<dbReference type="GO" id="GO:0019563">
    <property type="term" value="P:glycerol catabolic process"/>
    <property type="evidence" value="ECO:0007669"/>
    <property type="project" value="TreeGrafter"/>
</dbReference>
<gene>
    <name evidence="4" type="ORF">R6G71_02345</name>
    <name evidence="5" type="ORF">SAMN05421878_11339</name>
</gene>
<keyword evidence="6" id="KW-1185">Reference proteome</keyword>
<dbReference type="GO" id="GO:0006094">
    <property type="term" value="P:gluconeogenesis"/>
    <property type="evidence" value="ECO:0007669"/>
    <property type="project" value="UniProtKB-UniPathway"/>
</dbReference>
<protein>
    <recommendedName>
        <fullName evidence="3">Triosephosphate isomerase</fullName>
        <ecNumber evidence="3">5.3.1.1</ecNumber>
    </recommendedName>
</protein>
<dbReference type="UniPathway" id="UPA00138"/>
<comment type="pathway">
    <text evidence="3">Carbohydrate degradation; glycolysis; D-glyceraldehyde 3-phosphate from glycerone phosphate: step 1/1.</text>
</comment>
<dbReference type="EC" id="5.3.1.1" evidence="3"/>
<comment type="catalytic activity">
    <reaction evidence="3">
        <text>D-glyceraldehyde 3-phosphate = dihydroxyacetone phosphate</text>
        <dbReference type="Rhea" id="RHEA:18585"/>
        <dbReference type="ChEBI" id="CHEBI:57642"/>
        <dbReference type="ChEBI" id="CHEBI:59776"/>
        <dbReference type="EC" id="5.3.1.1"/>
    </reaction>
</comment>
<dbReference type="InterPro" id="IPR000652">
    <property type="entry name" value="Triosephosphate_isomerase"/>
</dbReference>
<reference evidence="4" key="3">
    <citation type="submission" date="2023-10" db="EMBL/GenBank/DDBJ databases">
        <title>Whole Genome based description of the genera Actinobaculum and Actinotignum reveals a complex phylogenetic relationship within the species included in the genus Actinotignum.</title>
        <authorList>
            <person name="Jensen C.S."/>
            <person name="Dargis R."/>
            <person name="Kemp M."/>
            <person name="Christensen J.J."/>
        </authorList>
    </citation>
    <scope>NUCLEOTIDE SEQUENCE</scope>
    <source>
        <strain evidence="4">Actinobaculum_suis_CCUG19206T</strain>
    </source>
</reference>